<protein>
    <recommendedName>
        <fullName evidence="3">NAD-dependent epimerase/dehydratase domain-containing protein</fullName>
    </recommendedName>
</protein>
<accession>A0A1S8AQS5</accession>
<evidence type="ECO:0000313" key="1">
    <source>
        <dbReference type="EMBL" id="OLZ39173.1"/>
    </source>
</evidence>
<dbReference type="SUPFAM" id="SSF51735">
    <property type="entry name" value="NAD(P)-binding Rossmann-fold domains"/>
    <property type="match status" value="1"/>
</dbReference>
<organism evidence="1 2">
    <name type="scientific">Natrinema saccharevitans</name>
    <dbReference type="NCBI Taxonomy" id="301967"/>
    <lineage>
        <taxon>Archaea</taxon>
        <taxon>Methanobacteriati</taxon>
        <taxon>Methanobacteriota</taxon>
        <taxon>Stenosarchaea group</taxon>
        <taxon>Halobacteria</taxon>
        <taxon>Halobacteriales</taxon>
        <taxon>Natrialbaceae</taxon>
        <taxon>Natrinema</taxon>
    </lineage>
</organism>
<keyword evidence="2" id="KW-1185">Reference proteome</keyword>
<evidence type="ECO:0008006" key="3">
    <source>
        <dbReference type="Google" id="ProtNLM"/>
    </source>
</evidence>
<dbReference type="InterPro" id="IPR036291">
    <property type="entry name" value="NAD(P)-bd_dom_sf"/>
</dbReference>
<gene>
    <name evidence="1" type="ORF">A6E15_17340</name>
</gene>
<proteinExistence type="predicted"/>
<comment type="caution">
    <text evidence="1">The sequence shown here is derived from an EMBL/GenBank/DDBJ whole genome shotgun (WGS) entry which is preliminary data.</text>
</comment>
<dbReference type="Gene3D" id="3.40.50.720">
    <property type="entry name" value="NAD(P)-binding Rossmann-like Domain"/>
    <property type="match status" value="1"/>
</dbReference>
<dbReference type="AlphaFoldDB" id="A0A1S8AQS5"/>
<sequence>MDLGLSDRTAVVTGGTGRIGSEDCRTIADEGADVVVLGVDEYSARIADATGDGRSRADFPLPLRRRSAAS</sequence>
<dbReference type="Proteomes" id="UP000189370">
    <property type="component" value="Unassembled WGS sequence"/>
</dbReference>
<reference evidence="2" key="1">
    <citation type="submission" date="2016-04" db="EMBL/GenBank/DDBJ databases">
        <authorList>
            <person name="Chen S.-C."/>
            <person name="Lai M.-C."/>
        </authorList>
    </citation>
    <scope>NUCLEOTIDE SEQUENCE [LARGE SCALE GENOMIC DNA]</scope>
    <source>
        <strain evidence="2">AB14</strain>
    </source>
</reference>
<evidence type="ECO:0000313" key="2">
    <source>
        <dbReference type="Proteomes" id="UP000189370"/>
    </source>
</evidence>
<dbReference type="EMBL" id="LWLN01000002">
    <property type="protein sequence ID" value="OLZ39173.1"/>
    <property type="molecule type" value="Genomic_DNA"/>
</dbReference>
<name>A0A1S8AQS5_9EURY</name>